<evidence type="ECO:0000313" key="2">
    <source>
        <dbReference type="EnsemblMetazoa" id="SMAR007375-PA"/>
    </source>
</evidence>
<sequence>MKRRMMWILFLTVNLLAFGRSYSLANERMALNDEMNFDANNQDDDIIPLRNFESASNQDEVIIPLKNYESASNQDEVIIPLKNYESASNQDEVVIPLMSRDETGKLRDKRWWGLAAKVAYQGAKIGRKLYCRKKPNSRICGKK</sequence>
<dbReference type="HOGENOM" id="CLU_1808639_0_0_1"/>
<evidence type="ECO:0000313" key="3">
    <source>
        <dbReference type="Proteomes" id="UP000014500"/>
    </source>
</evidence>
<protein>
    <submittedName>
        <fullName evidence="2">Uncharacterized protein</fullName>
    </submittedName>
</protein>
<keyword evidence="3" id="KW-1185">Reference proteome</keyword>
<dbReference type="AlphaFoldDB" id="T1J1F6"/>
<accession>T1J1F6</accession>
<organism evidence="2 3">
    <name type="scientific">Strigamia maritima</name>
    <name type="common">European centipede</name>
    <name type="synonym">Geophilus maritimus</name>
    <dbReference type="NCBI Taxonomy" id="126957"/>
    <lineage>
        <taxon>Eukaryota</taxon>
        <taxon>Metazoa</taxon>
        <taxon>Ecdysozoa</taxon>
        <taxon>Arthropoda</taxon>
        <taxon>Myriapoda</taxon>
        <taxon>Chilopoda</taxon>
        <taxon>Pleurostigmophora</taxon>
        <taxon>Geophilomorpha</taxon>
        <taxon>Linotaeniidae</taxon>
        <taxon>Strigamia</taxon>
    </lineage>
</organism>
<feature type="chain" id="PRO_5004579846" evidence="1">
    <location>
        <begin position="24"/>
        <end position="143"/>
    </location>
</feature>
<feature type="signal peptide" evidence="1">
    <location>
        <begin position="1"/>
        <end position="23"/>
    </location>
</feature>
<dbReference type="EnsemblMetazoa" id="SMAR007375-RA">
    <property type="protein sequence ID" value="SMAR007375-PA"/>
    <property type="gene ID" value="SMAR007375"/>
</dbReference>
<name>T1J1F6_STRMM</name>
<reference evidence="3" key="1">
    <citation type="submission" date="2011-05" db="EMBL/GenBank/DDBJ databases">
        <authorList>
            <person name="Richards S.R."/>
            <person name="Qu J."/>
            <person name="Jiang H."/>
            <person name="Jhangiani S.N."/>
            <person name="Agravi P."/>
            <person name="Goodspeed R."/>
            <person name="Gross S."/>
            <person name="Mandapat C."/>
            <person name="Jackson L."/>
            <person name="Mathew T."/>
            <person name="Pu L."/>
            <person name="Thornton R."/>
            <person name="Saada N."/>
            <person name="Wilczek-Boney K.B."/>
            <person name="Lee S."/>
            <person name="Kovar C."/>
            <person name="Wu Y."/>
            <person name="Scherer S.E."/>
            <person name="Worley K.C."/>
            <person name="Muzny D.M."/>
            <person name="Gibbs R."/>
        </authorList>
    </citation>
    <scope>NUCLEOTIDE SEQUENCE</scope>
    <source>
        <strain evidence="3">Brora</strain>
    </source>
</reference>
<keyword evidence="1" id="KW-0732">Signal</keyword>
<dbReference type="EMBL" id="JH431784">
    <property type="status" value="NOT_ANNOTATED_CDS"/>
    <property type="molecule type" value="Genomic_DNA"/>
</dbReference>
<proteinExistence type="predicted"/>
<evidence type="ECO:0000256" key="1">
    <source>
        <dbReference type="SAM" id="SignalP"/>
    </source>
</evidence>
<reference evidence="2" key="2">
    <citation type="submission" date="2015-02" db="UniProtKB">
        <authorList>
            <consortium name="EnsemblMetazoa"/>
        </authorList>
    </citation>
    <scope>IDENTIFICATION</scope>
</reference>
<dbReference type="Proteomes" id="UP000014500">
    <property type="component" value="Unassembled WGS sequence"/>
</dbReference>